<reference evidence="2" key="2">
    <citation type="submission" date="2022-04" db="EMBL/GenBank/DDBJ databases">
        <authorList>
            <person name="Bromfield E.S.P."/>
            <person name="Cloutier S."/>
        </authorList>
    </citation>
    <scope>NUCLEOTIDE SEQUENCE</scope>
    <source>
        <strain evidence="2">1S5</strain>
        <plasmid evidence="2">pBb1S5b</plasmid>
    </source>
</reference>
<dbReference type="RefSeq" id="WP_166107111.1">
    <property type="nucleotide sequence ID" value="NZ_CP096257.1"/>
</dbReference>
<geneLocation type="plasmid" evidence="2 3">
    <name>pBb1S5b</name>
</geneLocation>
<dbReference type="GO" id="GO:0016491">
    <property type="term" value="F:oxidoreductase activity"/>
    <property type="evidence" value="ECO:0007669"/>
    <property type="project" value="UniProtKB-KW"/>
</dbReference>
<proteinExistence type="predicted"/>
<accession>A0A8T5VS38</accession>
<keyword evidence="2" id="KW-0614">Plasmid</keyword>
<dbReference type="Pfam" id="PF03807">
    <property type="entry name" value="F420_oxidored"/>
    <property type="match status" value="1"/>
</dbReference>
<keyword evidence="1" id="KW-0560">Oxidoreductase</keyword>
<dbReference type="PANTHER" id="PTHR14239">
    <property type="entry name" value="DUDULIN-RELATED"/>
    <property type="match status" value="1"/>
</dbReference>
<evidence type="ECO:0000313" key="3">
    <source>
        <dbReference type="Proteomes" id="UP000551709"/>
    </source>
</evidence>
<dbReference type="Proteomes" id="UP000551709">
    <property type="component" value="Plasmid pBb1S5b"/>
</dbReference>
<dbReference type="Gene3D" id="3.40.50.720">
    <property type="entry name" value="NAD(P)-binding Rossmann-like Domain"/>
    <property type="match status" value="1"/>
</dbReference>
<organism evidence="2 3">
    <name type="scientific">Bradyrhizobium barranii subsp. apii</name>
    <dbReference type="NCBI Taxonomy" id="2819348"/>
    <lineage>
        <taxon>Bacteria</taxon>
        <taxon>Pseudomonadati</taxon>
        <taxon>Pseudomonadota</taxon>
        <taxon>Alphaproteobacteria</taxon>
        <taxon>Hyphomicrobiales</taxon>
        <taxon>Nitrobacteraceae</taxon>
        <taxon>Bradyrhizobium</taxon>
        <taxon>Bradyrhizobium barranii</taxon>
    </lineage>
</organism>
<dbReference type="InterPro" id="IPR051267">
    <property type="entry name" value="STEAP_metalloreductase"/>
</dbReference>
<evidence type="ECO:0000313" key="2">
    <source>
        <dbReference type="EMBL" id="UPT92448.1"/>
    </source>
</evidence>
<dbReference type="InterPro" id="IPR036291">
    <property type="entry name" value="NAD(P)-bd_dom_sf"/>
</dbReference>
<dbReference type="EMBL" id="CP096257">
    <property type="protein sequence ID" value="UPT92448.1"/>
    <property type="molecule type" value="Genomic_DNA"/>
</dbReference>
<dbReference type="PANTHER" id="PTHR14239:SF10">
    <property type="entry name" value="REDUCTASE"/>
    <property type="match status" value="1"/>
</dbReference>
<name>A0A8T5VS38_9BRAD</name>
<dbReference type="SUPFAM" id="SSF51735">
    <property type="entry name" value="NAD(P)-binding Rossmann-fold domains"/>
    <property type="match status" value="1"/>
</dbReference>
<evidence type="ECO:0000256" key="1">
    <source>
        <dbReference type="ARBA" id="ARBA00023002"/>
    </source>
</evidence>
<sequence>MHITIAGSGNVGRALASGWLKTGHSVTFATRDVAGDKAGELRKEGFVVVPLNEAATSTDVIVLAVPWTAVEATIRSLGGLAGKVLIDTTDPLKSGRELAIGFGDSGGEAVARLAPSARVVKAFSTTGSHNMADSNYPGGKLMMALAGDDTPAKEIVMALVADLGFDPIDTGPLAMSRYLEPLAMLWINLAYTQQFGPNIGFALLRR</sequence>
<protein>
    <submittedName>
        <fullName evidence="2">NADPH-dependent F420 reductase</fullName>
    </submittedName>
</protein>
<gene>
    <name evidence="2" type="ORF">HAP41_0000049275</name>
</gene>
<dbReference type="InterPro" id="IPR028939">
    <property type="entry name" value="P5C_Rdtase_cat_N"/>
</dbReference>
<dbReference type="AlphaFoldDB" id="A0A8T5VS38"/>
<reference evidence="2" key="1">
    <citation type="journal article" date="2017" name="Syst. Appl. Microbiol.">
        <title>Soybeans inoculated with root zone soils of Canadian native legumes harbour diverse and novel Bradyrhizobium spp. that possess agricultural potential.</title>
        <authorList>
            <person name="Bromfield E.S.P."/>
            <person name="Cloutier S."/>
            <person name="Tambong J.T."/>
            <person name="Tran Thi T.V."/>
        </authorList>
    </citation>
    <scope>NUCLEOTIDE SEQUENCE</scope>
    <source>
        <strain evidence="2">1S5</strain>
    </source>
</reference>